<keyword evidence="3" id="KW-1185">Reference proteome</keyword>
<evidence type="ECO:0000259" key="1">
    <source>
        <dbReference type="Pfam" id="PF14279"/>
    </source>
</evidence>
<keyword evidence="2" id="KW-0540">Nuclease</keyword>
<proteinExistence type="predicted"/>
<dbReference type="InterPro" id="IPR029471">
    <property type="entry name" value="HNH_5"/>
</dbReference>
<dbReference type="Proteomes" id="UP001375370">
    <property type="component" value="Chromosome"/>
</dbReference>
<keyword evidence="2" id="KW-0255">Endonuclease</keyword>
<dbReference type="GO" id="GO:0004519">
    <property type="term" value="F:endonuclease activity"/>
    <property type="evidence" value="ECO:0007669"/>
    <property type="project" value="UniProtKB-KW"/>
</dbReference>
<sequence length="266" mass="30580">MSVCLFCKTEGIFRTREHIIPESLGNDIDILENVICEKCQNYFGTEIERPALEKTNLAFWRSYLGIRTKRNHLPFVNLDPPKRGAIPSFHPFTEFGVGFTAHEDGSTSMDVSNRWQKENLLRDKLRYILVFTPWHLSILGRFLGKVGLEFVALNDINFALSPEFDQIRNFVRFGLTKSLWPIYCGREGRTTDLKGPIMWDGVEGRQEIECYRYSLAKREKGGMVFAFSIGTDIMLLCLSSDLPDPDIEKCITGVKLSCLYYHDGTW</sequence>
<organism evidence="2 3">
    <name type="scientific">Candidatus Dehalogenimonas loeffleri</name>
    <dbReference type="NCBI Taxonomy" id="3127115"/>
    <lineage>
        <taxon>Bacteria</taxon>
        <taxon>Bacillati</taxon>
        <taxon>Chloroflexota</taxon>
        <taxon>Dehalococcoidia</taxon>
        <taxon>Dehalococcoidales</taxon>
        <taxon>Dehalococcoidaceae</taxon>
        <taxon>Dehalogenimonas</taxon>
    </lineage>
</organism>
<protein>
    <submittedName>
        <fullName evidence="2">HNH endonuclease</fullName>
    </submittedName>
</protein>
<name>A0ABZ2J5I6_9CHLR</name>
<dbReference type="RefSeq" id="WP_338739072.1">
    <property type="nucleotide sequence ID" value="NZ_CP146612.1"/>
</dbReference>
<gene>
    <name evidence="2" type="ORF">V8247_04150</name>
</gene>
<accession>A0ABZ2J5I6</accession>
<keyword evidence="2" id="KW-0378">Hydrolase</keyword>
<evidence type="ECO:0000313" key="2">
    <source>
        <dbReference type="EMBL" id="WWX26169.1"/>
    </source>
</evidence>
<feature type="domain" description="HNH endonuclease 5" evidence="1">
    <location>
        <begin position="4"/>
        <end position="52"/>
    </location>
</feature>
<evidence type="ECO:0000313" key="3">
    <source>
        <dbReference type="Proteomes" id="UP001375370"/>
    </source>
</evidence>
<dbReference type="EMBL" id="CP146612">
    <property type="protein sequence ID" value="WWX26169.1"/>
    <property type="molecule type" value="Genomic_DNA"/>
</dbReference>
<dbReference type="Pfam" id="PF14279">
    <property type="entry name" value="HNH_5"/>
    <property type="match status" value="1"/>
</dbReference>
<reference evidence="2 3" key="1">
    <citation type="submission" date="2024-03" db="EMBL/GenBank/DDBJ databases">
        <title>A Dehalogenimonas Isolated from Estuarine Sediments Dihaloeliminates Chlorinated Alkanes.</title>
        <authorList>
            <person name="Yang Y."/>
            <person name="Wang H."/>
        </authorList>
    </citation>
    <scope>NUCLEOTIDE SEQUENCE [LARGE SCALE GENOMIC DNA]</scope>
    <source>
        <strain evidence="2 3">W</strain>
    </source>
</reference>